<comment type="caution">
    <text evidence="1">The sequence shown here is derived from an EMBL/GenBank/DDBJ whole genome shotgun (WGS) entry which is preliminary data.</text>
</comment>
<sequence>MRGFYPIHTWTSLRRPDWAIGSSGSGGLGGPLGLGLVHPNLFNKSFIGFGLGLFS</sequence>
<dbReference type="Proteomes" id="UP000541444">
    <property type="component" value="Unassembled WGS sequence"/>
</dbReference>
<protein>
    <submittedName>
        <fullName evidence="1">Uncharacterized protein</fullName>
    </submittedName>
</protein>
<organism evidence="1 2">
    <name type="scientific">Kingdonia uniflora</name>
    <dbReference type="NCBI Taxonomy" id="39325"/>
    <lineage>
        <taxon>Eukaryota</taxon>
        <taxon>Viridiplantae</taxon>
        <taxon>Streptophyta</taxon>
        <taxon>Embryophyta</taxon>
        <taxon>Tracheophyta</taxon>
        <taxon>Spermatophyta</taxon>
        <taxon>Magnoliopsida</taxon>
        <taxon>Ranunculales</taxon>
        <taxon>Circaeasteraceae</taxon>
        <taxon>Kingdonia</taxon>
    </lineage>
</organism>
<name>A0A7J7MJN4_9MAGN</name>
<dbReference type="AlphaFoldDB" id="A0A7J7MJN4"/>
<gene>
    <name evidence="1" type="ORF">GIB67_035747</name>
</gene>
<evidence type="ECO:0000313" key="1">
    <source>
        <dbReference type="EMBL" id="KAF6155000.1"/>
    </source>
</evidence>
<reference evidence="1 2" key="1">
    <citation type="journal article" date="2020" name="IScience">
        <title>Genome Sequencing of the Endangered Kingdonia uniflora (Circaeasteraceae, Ranunculales) Reveals Potential Mechanisms of Evolutionary Specialization.</title>
        <authorList>
            <person name="Sun Y."/>
            <person name="Deng T."/>
            <person name="Zhang A."/>
            <person name="Moore M.J."/>
            <person name="Landis J.B."/>
            <person name="Lin N."/>
            <person name="Zhang H."/>
            <person name="Zhang X."/>
            <person name="Huang J."/>
            <person name="Zhang X."/>
            <person name="Sun H."/>
            <person name="Wang H."/>
        </authorList>
    </citation>
    <scope>NUCLEOTIDE SEQUENCE [LARGE SCALE GENOMIC DNA]</scope>
    <source>
        <strain evidence="1">TB1705</strain>
        <tissue evidence="1">Leaf</tissue>
    </source>
</reference>
<accession>A0A7J7MJN4</accession>
<keyword evidence="2" id="KW-1185">Reference proteome</keyword>
<dbReference type="EMBL" id="JACGCM010001441">
    <property type="protein sequence ID" value="KAF6155000.1"/>
    <property type="molecule type" value="Genomic_DNA"/>
</dbReference>
<evidence type="ECO:0000313" key="2">
    <source>
        <dbReference type="Proteomes" id="UP000541444"/>
    </source>
</evidence>
<proteinExistence type="predicted"/>